<protein>
    <submittedName>
        <fullName evidence="2">Uncharacterized protein</fullName>
    </submittedName>
</protein>
<feature type="region of interest" description="Disordered" evidence="1">
    <location>
        <begin position="212"/>
        <end position="242"/>
    </location>
</feature>
<gene>
    <name evidence="2" type="ORF">D0860_04152</name>
</gene>
<feature type="compositionally biased region" description="Basic and acidic residues" evidence="1">
    <location>
        <begin position="232"/>
        <end position="242"/>
    </location>
</feature>
<feature type="compositionally biased region" description="Basic and acidic residues" evidence="1">
    <location>
        <begin position="90"/>
        <end position="99"/>
    </location>
</feature>
<dbReference type="VEuPathDB" id="FungiDB:BTJ68_05754"/>
<evidence type="ECO:0000313" key="3">
    <source>
        <dbReference type="Proteomes" id="UP000280598"/>
    </source>
</evidence>
<dbReference type="AlphaFoldDB" id="A0A3M7H8I5"/>
<reference evidence="2 3" key="1">
    <citation type="journal article" date="2018" name="BMC Genomics">
        <title>Genomic evidence for intraspecific hybridization in a clonal and extremely halotolerant yeast.</title>
        <authorList>
            <person name="Gostincar C."/>
            <person name="Stajich J.E."/>
            <person name="Zupancic J."/>
            <person name="Zalar P."/>
            <person name="Gunde-Cimerman N."/>
        </authorList>
    </citation>
    <scope>NUCLEOTIDE SEQUENCE [LARGE SCALE GENOMIC DNA]</scope>
    <source>
        <strain evidence="2 3">EXF-562</strain>
    </source>
</reference>
<sequence>MTVLHDLPGLRGALVIATFTVQVPEITARGGPGEDGYHNTRSGLRNVRMAAGGVVVGARRLKSSNVISRAFYSSTSRPSNTAPPQPRPWRKQEPSERVVRQPQWAQEEARSTQPKKRSWTHRLFALRDDSIPEEQPGPAPQPTPSPPKQQQQSQPSDTAARALEASRRYITEGFKDPRYRSAARRVTAIICALPLALYLSYELFQRRFMGKEQKVRPTKPSGEVKPAVEGAEATKNEKIIGD</sequence>
<organism evidence="2 3">
    <name type="scientific">Hortaea werneckii</name>
    <name type="common">Black yeast</name>
    <name type="synonym">Cladosporium werneckii</name>
    <dbReference type="NCBI Taxonomy" id="91943"/>
    <lineage>
        <taxon>Eukaryota</taxon>
        <taxon>Fungi</taxon>
        <taxon>Dikarya</taxon>
        <taxon>Ascomycota</taxon>
        <taxon>Pezizomycotina</taxon>
        <taxon>Dothideomycetes</taxon>
        <taxon>Dothideomycetidae</taxon>
        <taxon>Mycosphaerellales</taxon>
        <taxon>Teratosphaeriaceae</taxon>
        <taxon>Hortaea</taxon>
    </lineage>
</organism>
<name>A0A3M7H8I5_HORWE</name>
<comment type="caution">
    <text evidence="2">The sequence shown here is derived from an EMBL/GenBank/DDBJ whole genome shotgun (WGS) entry which is preliminary data.</text>
</comment>
<feature type="region of interest" description="Disordered" evidence="1">
    <location>
        <begin position="72"/>
        <end position="159"/>
    </location>
</feature>
<accession>A0A3M7H8I5</accession>
<dbReference type="EMBL" id="QWIS01000072">
    <property type="protein sequence ID" value="RMZ09604.1"/>
    <property type="molecule type" value="Genomic_DNA"/>
</dbReference>
<proteinExistence type="predicted"/>
<evidence type="ECO:0000313" key="2">
    <source>
        <dbReference type="EMBL" id="RMZ09604.1"/>
    </source>
</evidence>
<dbReference type="Proteomes" id="UP000280598">
    <property type="component" value="Unassembled WGS sequence"/>
</dbReference>
<evidence type="ECO:0000256" key="1">
    <source>
        <dbReference type="SAM" id="MobiDB-lite"/>
    </source>
</evidence>
<feature type="compositionally biased region" description="Pro residues" evidence="1">
    <location>
        <begin position="135"/>
        <end position="147"/>
    </location>
</feature>